<keyword evidence="5 7" id="KW-1133">Transmembrane helix</keyword>
<accession>A0A2K2FEC5</accession>
<feature type="transmembrane region" description="Helical" evidence="7">
    <location>
        <begin position="31"/>
        <end position="52"/>
    </location>
</feature>
<evidence type="ECO:0000313" key="9">
    <source>
        <dbReference type="EMBL" id="PNT97127.1"/>
    </source>
</evidence>
<comment type="caution">
    <text evidence="9">The sequence shown here is derived from an EMBL/GenBank/DDBJ whole genome shotgun (WGS) entry which is preliminary data.</text>
</comment>
<evidence type="ECO:0000256" key="3">
    <source>
        <dbReference type="ARBA" id="ARBA00022475"/>
    </source>
</evidence>
<proteinExistence type="inferred from homology"/>
<organism evidence="9 10">
    <name type="scientific">Clostridium thermosuccinogenes</name>
    <dbReference type="NCBI Taxonomy" id="84032"/>
    <lineage>
        <taxon>Bacteria</taxon>
        <taxon>Bacillati</taxon>
        <taxon>Bacillota</taxon>
        <taxon>Clostridia</taxon>
        <taxon>Eubacteriales</taxon>
        <taxon>Clostridiaceae</taxon>
        <taxon>Clostridium</taxon>
    </lineage>
</organism>
<name>A0A2K2FEC5_9CLOT</name>
<feature type="transmembrane region" description="Helical" evidence="7">
    <location>
        <begin position="6"/>
        <end position="24"/>
    </location>
</feature>
<evidence type="ECO:0000256" key="1">
    <source>
        <dbReference type="ARBA" id="ARBA00004651"/>
    </source>
</evidence>
<dbReference type="AlphaFoldDB" id="A0A2K2FEC5"/>
<dbReference type="PANTHER" id="PTHR30506:SF3">
    <property type="entry name" value="UPF0126 INNER MEMBRANE PROTEIN YADS-RELATED"/>
    <property type="match status" value="1"/>
</dbReference>
<dbReference type="Proteomes" id="UP000236151">
    <property type="component" value="Unassembled WGS sequence"/>
</dbReference>
<dbReference type="OrthoDB" id="9791874at2"/>
<sequence length="224" mass="24114">MFLVEIMDLIGTAAFAVSGVLVGIRNKLDLFGIFVLATITASGGGLIRDVIIKKGLPVFFTEPKYLITIVISTVIACVIVHFAYNFLNKIQTLIQIFDAIGLGVFTVLATYGSILAGVPIIGIVFTAVLTGVGGGVMRDIMANDVPLVFRSEIYALASIIGSLAFYFLYGVLDVTVNVYLCIFVVFAIRMVSMHFKLNLPIISIKDGAMGGTGYENKGYEEYNG</sequence>
<comment type="subcellular location">
    <subcellularLocation>
        <location evidence="1">Cell membrane</location>
        <topology evidence="1">Multi-pass membrane protein</topology>
    </subcellularLocation>
</comment>
<evidence type="ECO:0000256" key="6">
    <source>
        <dbReference type="ARBA" id="ARBA00023136"/>
    </source>
</evidence>
<evidence type="ECO:0000256" key="4">
    <source>
        <dbReference type="ARBA" id="ARBA00022692"/>
    </source>
</evidence>
<dbReference type="GO" id="GO:0005886">
    <property type="term" value="C:plasma membrane"/>
    <property type="evidence" value="ECO:0007669"/>
    <property type="project" value="UniProtKB-SubCell"/>
</dbReference>
<dbReference type="KEGG" id="cthd:CDO33_18790"/>
<dbReference type="PANTHER" id="PTHR30506">
    <property type="entry name" value="INNER MEMBRANE PROTEIN"/>
    <property type="match status" value="1"/>
</dbReference>
<feature type="transmembrane region" description="Helical" evidence="7">
    <location>
        <begin position="177"/>
        <end position="195"/>
    </location>
</feature>
<keyword evidence="10" id="KW-1185">Reference proteome</keyword>
<keyword evidence="6 7" id="KW-0472">Membrane</keyword>
<evidence type="ECO:0000256" key="7">
    <source>
        <dbReference type="SAM" id="Phobius"/>
    </source>
</evidence>
<keyword evidence="4 7" id="KW-0812">Transmembrane</keyword>
<reference evidence="9 10" key="1">
    <citation type="submission" date="2017-06" db="EMBL/GenBank/DDBJ databases">
        <title>Investigating the central metabolism of Clostridium thermosuccinogenes.</title>
        <authorList>
            <person name="Koendjbiharie J.G."/>
            <person name="van Kranenburg R."/>
        </authorList>
    </citation>
    <scope>NUCLEOTIDE SEQUENCE [LARGE SCALE GENOMIC DNA]</scope>
    <source>
        <strain evidence="9 10">DSM 5806</strain>
    </source>
</reference>
<feature type="transmembrane region" description="Helical" evidence="7">
    <location>
        <begin position="64"/>
        <end position="84"/>
    </location>
</feature>
<comment type="similarity">
    <text evidence="2">Belongs to the UPF0126 family.</text>
</comment>
<feature type="transmembrane region" description="Helical" evidence="7">
    <location>
        <begin position="96"/>
        <end position="114"/>
    </location>
</feature>
<dbReference type="EMBL" id="NIOJ01000040">
    <property type="protein sequence ID" value="PNT97127.1"/>
    <property type="molecule type" value="Genomic_DNA"/>
</dbReference>
<gene>
    <name evidence="9" type="ORF">CDQ84_13865</name>
</gene>
<feature type="domain" description="Glycine transporter" evidence="8">
    <location>
        <begin position="6"/>
        <end position="79"/>
    </location>
</feature>
<evidence type="ECO:0000256" key="2">
    <source>
        <dbReference type="ARBA" id="ARBA00008193"/>
    </source>
</evidence>
<feature type="domain" description="Glycine transporter" evidence="8">
    <location>
        <begin position="96"/>
        <end position="169"/>
    </location>
</feature>
<dbReference type="InterPro" id="IPR005115">
    <property type="entry name" value="Gly_transporter"/>
</dbReference>
<dbReference type="Pfam" id="PF03458">
    <property type="entry name" value="Gly_transporter"/>
    <property type="match status" value="2"/>
</dbReference>
<evidence type="ECO:0000259" key="8">
    <source>
        <dbReference type="Pfam" id="PF03458"/>
    </source>
</evidence>
<protein>
    <recommendedName>
        <fullName evidence="8">Glycine transporter domain-containing protein</fullName>
    </recommendedName>
</protein>
<dbReference type="RefSeq" id="WP_103082334.1">
    <property type="nucleotide sequence ID" value="NZ_CP021850.1"/>
</dbReference>
<evidence type="ECO:0000313" key="10">
    <source>
        <dbReference type="Proteomes" id="UP000236151"/>
    </source>
</evidence>
<keyword evidence="3" id="KW-1003">Cell membrane</keyword>
<feature type="transmembrane region" description="Helical" evidence="7">
    <location>
        <begin position="153"/>
        <end position="171"/>
    </location>
</feature>
<evidence type="ECO:0000256" key="5">
    <source>
        <dbReference type="ARBA" id="ARBA00022989"/>
    </source>
</evidence>